<dbReference type="InterPro" id="IPR029010">
    <property type="entry name" value="ThuA-like"/>
</dbReference>
<feature type="domain" description="ThuA-like" evidence="1">
    <location>
        <begin position="54"/>
        <end position="279"/>
    </location>
</feature>
<evidence type="ECO:0000313" key="3">
    <source>
        <dbReference type="Proteomes" id="UP000514509"/>
    </source>
</evidence>
<dbReference type="Pfam" id="PF06283">
    <property type="entry name" value="ThuA"/>
    <property type="match status" value="1"/>
</dbReference>
<organism evidence="2 3">
    <name type="scientific">Adhaeribacter radiodurans</name>
    <dbReference type="NCBI Taxonomy" id="2745197"/>
    <lineage>
        <taxon>Bacteria</taxon>
        <taxon>Pseudomonadati</taxon>
        <taxon>Bacteroidota</taxon>
        <taxon>Cytophagia</taxon>
        <taxon>Cytophagales</taxon>
        <taxon>Hymenobacteraceae</taxon>
        <taxon>Adhaeribacter</taxon>
    </lineage>
</organism>
<dbReference type="Gene3D" id="3.40.50.880">
    <property type="match status" value="1"/>
</dbReference>
<dbReference type="SUPFAM" id="SSF52317">
    <property type="entry name" value="Class I glutamine amidotransferase-like"/>
    <property type="match status" value="1"/>
</dbReference>
<reference evidence="2 3" key="1">
    <citation type="submission" date="2020-08" db="EMBL/GenBank/DDBJ databases">
        <title>Adhaeribacter dokdonensis sp. nov., isolated from the rhizosphere of Elymus tsukushiensis, a plant native to the Dokdo Islands, Republic of Korea.</title>
        <authorList>
            <person name="Ghim S.Y."/>
        </authorList>
    </citation>
    <scope>NUCLEOTIDE SEQUENCE [LARGE SCALE GENOMIC DNA]</scope>
    <source>
        <strain evidence="2 3">KUDC8001</strain>
    </source>
</reference>
<dbReference type="Proteomes" id="UP000514509">
    <property type="component" value="Chromosome"/>
</dbReference>
<accession>A0A7L7L3I2</accession>
<gene>
    <name evidence="2" type="ORF">HUW48_02330</name>
</gene>
<name>A0A7L7L3I2_9BACT</name>
<evidence type="ECO:0000313" key="2">
    <source>
        <dbReference type="EMBL" id="QMU26939.1"/>
    </source>
</evidence>
<dbReference type="PANTHER" id="PTHR40469:SF2">
    <property type="entry name" value="GALACTOSE-BINDING DOMAIN-LIKE SUPERFAMILY PROTEIN"/>
    <property type="match status" value="1"/>
</dbReference>
<dbReference type="InterPro" id="IPR029062">
    <property type="entry name" value="Class_I_gatase-like"/>
</dbReference>
<dbReference type="KEGG" id="add:HUW48_02330"/>
<dbReference type="RefSeq" id="WP_182414141.1">
    <property type="nucleotide sequence ID" value="NZ_CP055153.1"/>
</dbReference>
<dbReference type="PANTHER" id="PTHR40469">
    <property type="entry name" value="SECRETED GLYCOSYL HYDROLASE"/>
    <property type="match status" value="1"/>
</dbReference>
<dbReference type="EMBL" id="CP055153">
    <property type="protein sequence ID" value="QMU26939.1"/>
    <property type="molecule type" value="Genomic_DNA"/>
</dbReference>
<evidence type="ECO:0000259" key="1">
    <source>
        <dbReference type="Pfam" id="PF06283"/>
    </source>
</evidence>
<dbReference type="AlphaFoldDB" id="A0A7L7L3I2"/>
<proteinExistence type="predicted"/>
<keyword evidence="3" id="KW-1185">Reference proteome</keyword>
<protein>
    <submittedName>
        <fullName evidence="2">ThuA domain-containing protein</fullName>
    </submittedName>
</protein>
<sequence>MKKIFKVILFSLLSLFLIFGAAIAIFFYKISYGFPVSYETEKPAISFPQNQSAVLIFSKTTGFRHGESIEASLPVFTEMGKRNGWFIYQTEEGGVFNPEQLKQFKAVIFNNSTGRVLNDEQQQALSQYVEAGGALLGIHGAGDNSHNWNWYEQNLLGTRFSHHPINPQFQKSDVHVESSADTAFTQGLPQSWVHEDEWYIFNSQPKGAQIISYINGDNINPNGNILWTKNKNFGMGPYHPVAWNRSVGKGKAFYTSMGHSNEVWQDTNFVHLVENALQWSMK</sequence>